<name>A0A1M2V5T7_TRAPU</name>
<accession>A0A1M2V5T7</accession>
<feature type="region of interest" description="Disordered" evidence="1">
    <location>
        <begin position="1"/>
        <end position="32"/>
    </location>
</feature>
<evidence type="ECO:0000313" key="2">
    <source>
        <dbReference type="EMBL" id="OJT02856.1"/>
    </source>
</evidence>
<evidence type="ECO:0000313" key="3">
    <source>
        <dbReference type="Proteomes" id="UP000184267"/>
    </source>
</evidence>
<reference evidence="2 3" key="1">
    <citation type="submission" date="2016-10" db="EMBL/GenBank/DDBJ databases">
        <title>Genome sequence of the basidiomycete white-rot fungus Trametes pubescens.</title>
        <authorList>
            <person name="Makela M.R."/>
            <person name="Granchi Z."/>
            <person name="Peng M."/>
            <person name="De Vries R.P."/>
            <person name="Grigoriev I."/>
            <person name="Riley R."/>
            <person name="Hilden K."/>
        </authorList>
    </citation>
    <scope>NUCLEOTIDE SEQUENCE [LARGE SCALE GENOMIC DNA]</scope>
    <source>
        <strain evidence="2 3">FBCC735</strain>
    </source>
</reference>
<dbReference type="Proteomes" id="UP000184267">
    <property type="component" value="Unassembled WGS sequence"/>
</dbReference>
<keyword evidence="3" id="KW-1185">Reference proteome</keyword>
<gene>
    <name evidence="2" type="ORF">TRAPUB_6607</name>
</gene>
<proteinExistence type="predicted"/>
<feature type="compositionally biased region" description="Polar residues" evidence="1">
    <location>
        <begin position="1"/>
        <end position="21"/>
    </location>
</feature>
<evidence type="ECO:0000256" key="1">
    <source>
        <dbReference type="SAM" id="MobiDB-lite"/>
    </source>
</evidence>
<sequence length="217" mass="24239">MPTPTRSNWYSTTPQEMTDGTSDNDDASVWGDLPDLEEVDDSYPAPSVGLPNGDGLVFLGFADIDGRHFDHIRNMEAQNVQNISRLAAFFRLIGPPTVTGPIEMTHTVTGPVPALEPERTLATEIQSLYWRASDYALQAEDARDELESQDPEAVRNLTAEGLRAHQELMDLLARQAESCELMRNQLEQHARLLEDAQALGMTDEEWRAVEARYAPEN</sequence>
<comment type="caution">
    <text evidence="2">The sequence shown here is derived from an EMBL/GenBank/DDBJ whole genome shotgun (WGS) entry which is preliminary data.</text>
</comment>
<organism evidence="2 3">
    <name type="scientific">Trametes pubescens</name>
    <name type="common">White-rot fungus</name>
    <dbReference type="NCBI Taxonomy" id="154538"/>
    <lineage>
        <taxon>Eukaryota</taxon>
        <taxon>Fungi</taxon>
        <taxon>Dikarya</taxon>
        <taxon>Basidiomycota</taxon>
        <taxon>Agaricomycotina</taxon>
        <taxon>Agaricomycetes</taxon>
        <taxon>Polyporales</taxon>
        <taxon>Polyporaceae</taxon>
        <taxon>Trametes</taxon>
    </lineage>
</organism>
<protein>
    <submittedName>
        <fullName evidence="2">Uncharacterized protein</fullName>
    </submittedName>
</protein>
<dbReference type="OrthoDB" id="2759012at2759"/>
<dbReference type="EMBL" id="MNAD01001648">
    <property type="protein sequence ID" value="OJT02856.1"/>
    <property type="molecule type" value="Genomic_DNA"/>
</dbReference>
<dbReference type="OMA" id="GRHFDHI"/>
<dbReference type="AlphaFoldDB" id="A0A1M2V5T7"/>